<sequence length="16" mass="1852">MTQNIFHGPLPIEKLN</sequence>
<accession>A0A2P2PA46</accession>
<protein>
    <submittedName>
        <fullName evidence="1">Uncharacterized protein</fullName>
    </submittedName>
</protein>
<name>A0A2P2PA46_RHIMU</name>
<evidence type="ECO:0000313" key="1">
    <source>
        <dbReference type="EMBL" id="MBX51636.1"/>
    </source>
</evidence>
<reference evidence="1" key="1">
    <citation type="submission" date="2018-02" db="EMBL/GenBank/DDBJ databases">
        <title>Rhizophora mucronata_Transcriptome.</title>
        <authorList>
            <person name="Meera S.P."/>
            <person name="Sreeshan A."/>
            <person name="Augustine A."/>
        </authorList>
    </citation>
    <scope>NUCLEOTIDE SEQUENCE</scope>
    <source>
        <tissue evidence="1">Leaf</tissue>
    </source>
</reference>
<dbReference type="AlphaFoldDB" id="A0A2P2PA46"/>
<proteinExistence type="predicted"/>
<organism evidence="1">
    <name type="scientific">Rhizophora mucronata</name>
    <name type="common">Asiatic mangrove</name>
    <dbReference type="NCBI Taxonomy" id="61149"/>
    <lineage>
        <taxon>Eukaryota</taxon>
        <taxon>Viridiplantae</taxon>
        <taxon>Streptophyta</taxon>
        <taxon>Embryophyta</taxon>
        <taxon>Tracheophyta</taxon>
        <taxon>Spermatophyta</taxon>
        <taxon>Magnoliopsida</taxon>
        <taxon>eudicotyledons</taxon>
        <taxon>Gunneridae</taxon>
        <taxon>Pentapetalae</taxon>
        <taxon>rosids</taxon>
        <taxon>fabids</taxon>
        <taxon>Malpighiales</taxon>
        <taxon>Rhizophoraceae</taxon>
        <taxon>Rhizophora</taxon>
    </lineage>
</organism>
<dbReference type="EMBL" id="GGEC01071152">
    <property type="protein sequence ID" value="MBX51636.1"/>
    <property type="molecule type" value="Transcribed_RNA"/>
</dbReference>